<dbReference type="AlphaFoldDB" id="A0A9W6GP29"/>
<dbReference type="RefSeq" id="WP_281837883.1">
    <property type="nucleotide sequence ID" value="NZ_BSDY01000038.1"/>
</dbReference>
<reference evidence="1" key="1">
    <citation type="submission" date="2022-12" db="EMBL/GenBank/DDBJ databases">
        <title>Reference genome sequencing for broad-spectrum identification of bacterial and archaeal isolates by mass spectrometry.</title>
        <authorList>
            <person name="Sekiguchi Y."/>
            <person name="Tourlousse D.M."/>
        </authorList>
    </citation>
    <scope>NUCLEOTIDE SEQUENCE</scope>
    <source>
        <strain evidence="1">10succ1</strain>
    </source>
</reference>
<gene>
    <name evidence="1" type="ORF">PM10SUCC1_37120</name>
</gene>
<evidence type="ECO:0000313" key="1">
    <source>
        <dbReference type="EMBL" id="GLI58198.1"/>
    </source>
</evidence>
<sequence length="99" mass="11559">MDKEKLNRRLSAIADKFSELGYDLRDEVFELAEMREDIAQKILNYKMKKIEYFAGEEGESYVGLTLEDVQLVFHVELGEDEEGPWYEATVEILNFGDED</sequence>
<dbReference type="EMBL" id="BSDY01000038">
    <property type="protein sequence ID" value="GLI58198.1"/>
    <property type="molecule type" value="Genomic_DNA"/>
</dbReference>
<dbReference type="Proteomes" id="UP001144471">
    <property type="component" value="Unassembled WGS sequence"/>
</dbReference>
<proteinExistence type="predicted"/>
<keyword evidence="2" id="KW-1185">Reference proteome</keyword>
<protein>
    <submittedName>
        <fullName evidence="1">Uncharacterized protein</fullName>
    </submittedName>
</protein>
<accession>A0A9W6GP29</accession>
<organism evidence="1 2">
    <name type="scientific">Propionigenium maris DSM 9537</name>
    <dbReference type="NCBI Taxonomy" id="1123000"/>
    <lineage>
        <taxon>Bacteria</taxon>
        <taxon>Fusobacteriati</taxon>
        <taxon>Fusobacteriota</taxon>
        <taxon>Fusobacteriia</taxon>
        <taxon>Fusobacteriales</taxon>
        <taxon>Fusobacteriaceae</taxon>
        <taxon>Propionigenium</taxon>
    </lineage>
</organism>
<evidence type="ECO:0000313" key="2">
    <source>
        <dbReference type="Proteomes" id="UP001144471"/>
    </source>
</evidence>
<name>A0A9W6GP29_9FUSO</name>
<comment type="caution">
    <text evidence="1">The sequence shown here is derived from an EMBL/GenBank/DDBJ whole genome shotgun (WGS) entry which is preliminary data.</text>
</comment>